<dbReference type="Pfam" id="PF03670">
    <property type="entry name" value="UPF0184"/>
    <property type="match status" value="1"/>
</dbReference>
<keyword evidence="3" id="KW-1185">Reference proteome</keyword>
<evidence type="ECO:0000313" key="2">
    <source>
        <dbReference type="Ensembl" id="ENSMMNP00015026981.1"/>
    </source>
</evidence>
<name>A0A8C6C6E0_MONMO</name>
<reference evidence="2" key="2">
    <citation type="submission" date="2025-09" db="UniProtKB">
        <authorList>
            <consortium name="Ensembl"/>
        </authorList>
    </citation>
    <scope>IDENTIFICATION</scope>
</reference>
<dbReference type="GeneTree" id="ENSGT00940000164950"/>
<dbReference type="PANTHER" id="PTHR34344">
    <property type="entry name" value="UPF0184 PROTEIN C9ORF16"/>
    <property type="match status" value="1"/>
</dbReference>
<dbReference type="PANTHER" id="PTHR34344:SF1">
    <property type="entry name" value="BUBLIN COILED-COIL PROTEIN"/>
    <property type="match status" value="1"/>
</dbReference>
<evidence type="ECO:0000313" key="3">
    <source>
        <dbReference type="Proteomes" id="UP000694561"/>
    </source>
</evidence>
<reference evidence="2" key="1">
    <citation type="submission" date="2025-08" db="UniProtKB">
        <authorList>
            <consortium name="Ensembl"/>
        </authorList>
    </citation>
    <scope>IDENTIFICATION</scope>
</reference>
<organism evidence="2 3">
    <name type="scientific">Monodon monoceros</name>
    <name type="common">Narwhal</name>
    <name type="synonym">Ceratodon monodon</name>
    <dbReference type="NCBI Taxonomy" id="40151"/>
    <lineage>
        <taxon>Eukaryota</taxon>
        <taxon>Metazoa</taxon>
        <taxon>Chordata</taxon>
        <taxon>Craniata</taxon>
        <taxon>Vertebrata</taxon>
        <taxon>Euteleostomi</taxon>
        <taxon>Mammalia</taxon>
        <taxon>Eutheria</taxon>
        <taxon>Laurasiatheria</taxon>
        <taxon>Artiodactyla</taxon>
        <taxon>Whippomorpha</taxon>
        <taxon>Cetacea</taxon>
        <taxon>Odontoceti</taxon>
        <taxon>Monodontidae</taxon>
        <taxon>Monodon</taxon>
    </lineage>
</organism>
<protein>
    <submittedName>
        <fullName evidence="2">Uncharacterized protein</fullName>
    </submittedName>
</protein>
<dbReference type="Ensembl" id="ENSMMNT00015029654.1">
    <property type="protein sequence ID" value="ENSMMNP00015026981.1"/>
    <property type="gene ID" value="ENSMMNG00015019734.1"/>
</dbReference>
<accession>A0A8C6C6E0</accession>
<dbReference type="AlphaFoldDB" id="A0A8C6C6E0"/>
<sequence length="167" mass="18087">GGGEAGTEGEDDGFGEAGHAAINSMLDQVNSCLDDLEEKDEHLHARLQELLESNRQTHLEFQQELGEAPRDESPSALGAPSQAPTLPHWARLWPECSPPGLDTFSGAGLQISWGEVLLPRPPFCYFPWHAWAHPSSGHPLLGPGVGQRPTHLACPPNSWTLPTLPRP</sequence>
<dbReference type="Proteomes" id="UP000694561">
    <property type="component" value="Unplaced"/>
</dbReference>
<dbReference type="InterPro" id="IPR005374">
    <property type="entry name" value="BBLN_eukaryota"/>
</dbReference>
<evidence type="ECO:0000256" key="1">
    <source>
        <dbReference type="SAM" id="MobiDB-lite"/>
    </source>
</evidence>
<feature type="region of interest" description="Disordered" evidence="1">
    <location>
        <begin position="54"/>
        <end position="84"/>
    </location>
</feature>
<proteinExistence type="predicted"/>